<dbReference type="Proteomes" id="UP001463665">
    <property type="component" value="Chromosome"/>
</dbReference>
<sequence length="73" mass="8669">MHIFSVGFDQSKNPLRAEPEDSSKIFPANEDYFYSPKKIKNDWLMVEDEDGNLFWIKWCDKKGNLSIELYYDA</sequence>
<gene>
    <name evidence="2" type="ORF">AAFP95_13855</name>
</gene>
<keyword evidence="3" id="KW-1185">Reference proteome</keyword>
<accession>A0AAU6WK38</accession>
<organism evidence="2 3">
    <name type="scientific">Chryseobacterium endophyticum</name>
    <dbReference type="NCBI Taxonomy" id="1854762"/>
    <lineage>
        <taxon>Bacteria</taxon>
        <taxon>Pseudomonadati</taxon>
        <taxon>Bacteroidota</taxon>
        <taxon>Flavobacteriia</taxon>
        <taxon>Flavobacteriales</taxon>
        <taxon>Weeksellaceae</taxon>
        <taxon>Chryseobacterium group</taxon>
        <taxon>Chryseobacterium</taxon>
    </lineage>
</organism>
<dbReference type="EMBL" id="CP154834">
    <property type="protein sequence ID" value="XAO72929.1"/>
    <property type="molecule type" value="Genomic_DNA"/>
</dbReference>
<evidence type="ECO:0000313" key="3">
    <source>
        <dbReference type="Proteomes" id="UP001463665"/>
    </source>
</evidence>
<feature type="region of interest" description="Disordered" evidence="1">
    <location>
        <begin position="1"/>
        <end position="22"/>
    </location>
</feature>
<dbReference type="RefSeq" id="WP_345765616.1">
    <property type="nucleotide sequence ID" value="NZ_CP154834.1"/>
</dbReference>
<dbReference type="AlphaFoldDB" id="A0AAU6WK38"/>
<protein>
    <submittedName>
        <fullName evidence="2">Uncharacterized protein</fullName>
    </submittedName>
</protein>
<evidence type="ECO:0000313" key="2">
    <source>
        <dbReference type="EMBL" id="XAO72929.1"/>
    </source>
</evidence>
<proteinExistence type="predicted"/>
<name>A0AAU6WK38_9FLAO</name>
<evidence type="ECO:0000256" key="1">
    <source>
        <dbReference type="SAM" id="MobiDB-lite"/>
    </source>
</evidence>
<reference evidence="2 3" key="1">
    <citation type="submission" date="2024-04" db="EMBL/GenBank/DDBJ databases">
        <title>Genome sequencing and assembly of rice foliar adapted Chryseobacterium endophyticum OsEnb-ALM-A6.</title>
        <authorList>
            <person name="Kumar S."/>
            <person name="Javed M."/>
            <person name="Chouhan V."/>
            <person name="Charishma K."/>
            <person name="Patel A."/>
            <person name="Kumar M."/>
            <person name="Sahu K.P."/>
            <person name="Kumar A."/>
        </authorList>
    </citation>
    <scope>NUCLEOTIDE SEQUENCE [LARGE SCALE GENOMIC DNA]</scope>
    <source>
        <strain evidence="2 3">OsEnb-ALM-A6</strain>
    </source>
</reference>